<dbReference type="EMBL" id="HBFN01023025">
    <property type="protein sequence ID" value="CAD8799731.1"/>
    <property type="molecule type" value="Transcribed_RNA"/>
</dbReference>
<keyword evidence="2" id="KW-1133">Transmembrane helix</keyword>
<evidence type="ECO:0000256" key="1">
    <source>
        <dbReference type="SAM" id="Coils"/>
    </source>
</evidence>
<feature type="coiled-coil region" evidence="1">
    <location>
        <begin position="133"/>
        <end position="160"/>
    </location>
</feature>
<keyword evidence="2" id="KW-0812">Transmembrane</keyword>
<feature type="transmembrane region" description="Helical" evidence="2">
    <location>
        <begin position="97"/>
        <end position="117"/>
    </location>
</feature>
<evidence type="ECO:0000256" key="2">
    <source>
        <dbReference type="SAM" id="Phobius"/>
    </source>
</evidence>
<evidence type="ECO:0000313" key="3">
    <source>
        <dbReference type="EMBL" id="CAD8799731.1"/>
    </source>
</evidence>
<keyword evidence="2" id="KW-0472">Membrane</keyword>
<reference evidence="3" key="1">
    <citation type="submission" date="2021-01" db="EMBL/GenBank/DDBJ databases">
        <authorList>
            <person name="Corre E."/>
            <person name="Pelletier E."/>
            <person name="Niang G."/>
            <person name="Scheremetjew M."/>
            <person name="Finn R."/>
            <person name="Kale V."/>
            <person name="Holt S."/>
            <person name="Cochrane G."/>
            <person name="Meng A."/>
            <person name="Brown T."/>
            <person name="Cohen L."/>
        </authorList>
    </citation>
    <scope>NUCLEOTIDE SEQUENCE</scope>
    <source>
        <strain evidence="3">CCMP443</strain>
    </source>
</reference>
<name>A0A6T6VB16_9CRYP</name>
<protein>
    <submittedName>
        <fullName evidence="3">Uncharacterized protein</fullName>
    </submittedName>
</protein>
<sequence>MVWVFNGARIVHGRDTFQVLLLGLLLSLLFSSAGCFAPLLKVPVRSRGIQGVPSLRVGVQHSLRHVQPHDARTEVAMVELPQLILSQSSAVAVPPQLMLIGSLGAVATGIFALYSLVNAVFVQPNLQLLLVKLDGLAEDNKKLAEDNKKLDEKLDRVKGELKAEFKSGLDGLTSKSTIGPLEGVIRTQ</sequence>
<accession>A0A6T6VB16</accession>
<proteinExistence type="predicted"/>
<evidence type="ECO:0000313" key="4">
    <source>
        <dbReference type="EMBL" id="CAD8799733.1"/>
    </source>
</evidence>
<organism evidence="3">
    <name type="scientific">Hemiselmis tepida</name>
    <dbReference type="NCBI Taxonomy" id="464990"/>
    <lineage>
        <taxon>Eukaryota</taxon>
        <taxon>Cryptophyceae</taxon>
        <taxon>Cryptomonadales</taxon>
        <taxon>Hemiselmidaceae</taxon>
        <taxon>Hemiselmis</taxon>
    </lineage>
</organism>
<keyword evidence="1" id="KW-0175">Coiled coil</keyword>
<dbReference type="EMBL" id="HBFN01023027">
    <property type="protein sequence ID" value="CAD8799733.1"/>
    <property type="molecule type" value="Transcribed_RNA"/>
</dbReference>
<dbReference type="AlphaFoldDB" id="A0A6T6VB16"/>
<gene>
    <name evidence="3" type="ORF">HTEP1355_LOCUS13372</name>
    <name evidence="4" type="ORF">HTEP1355_LOCUS13374</name>
</gene>
<feature type="transmembrane region" description="Helical" evidence="2">
    <location>
        <begin position="20"/>
        <end position="40"/>
    </location>
</feature>